<proteinExistence type="predicted"/>
<sequence>MKRFWSPFCRGLVGPNLQMYGFSQVFDSIRTDDNDFTCQVNGQVGGTRLIEDFFIVILCGFDFVDVKVESSSMTDAVRDPCNFKGFYVLAHSRPFLGWAPFVVAPSLEIEPHDKGSVVSSFDRSEPSELQEDSSGNQLLVHSRNSNAEQPRRLLKVPFTSRIEEHEGGLSHMTLRSPIFDVIMGDHNCPATLKHCLQNKEAIEAIVRLRRANVRPELITDKTLLAITTKKESWASALGIL</sequence>
<organism evidence="2 3">
    <name type="scientific">Trypanosoma rangeli</name>
    <dbReference type="NCBI Taxonomy" id="5698"/>
    <lineage>
        <taxon>Eukaryota</taxon>
        <taxon>Discoba</taxon>
        <taxon>Euglenozoa</taxon>
        <taxon>Kinetoplastea</taxon>
        <taxon>Metakinetoplastina</taxon>
        <taxon>Trypanosomatida</taxon>
        <taxon>Trypanosomatidae</taxon>
        <taxon>Trypanosoma</taxon>
        <taxon>Herpetosoma</taxon>
    </lineage>
</organism>
<protein>
    <submittedName>
        <fullName evidence="2">Uncharacterized protein</fullName>
    </submittedName>
</protein>
<dbReference type="EMBL" id="MKGL01000055">
    <property type="protein sequence ID" value="RNF09015.1"/>
    <property type="molecule type" value="Genomic_DNA"/>
</dbReference>
<feature type="region of interest" description="Disordered" evidence="1">
    <location>
        <begin position="117"/>
        <end position="136"/>
    </location>
</feature>
<gene>
    <name evidence="2" type="ORF">TraAM80_02412</name>
</gene>
<evidence type="ECO:0000256" key="1">
    <source>
        <dbReference type="SAM" id="MobiDB-lite"/>
    </source>
</evidence>
<dbReference type="OrthoDB" id="272317at2759"/>
<evidence type="ECO:0000313" key="3">
    <source>
        <dbReference type="Proteomes" id="UP000283634"/>
    </source>
</evidence>
<evidence type="ECO:0000313" key="2">
    <source>
        <dbReference type="EMBL" id="RNF09015.1"/>
    </source>
</evidence>
<dbReference type="RefSeq" id="XP_029240719.1">
    <property type="nucleotide sequence ID" value="XM_029379415.1"/>
</dbReference>
<dbReference type="AlphaFoldDB" id="A0A3R7NNI3"/>
<name>A0A3R7NNI3_TRYRA</name>
<accession>A0A3R7NNI3</accession>
<keyword evidence="3" id="KW-1185">Reference proteome</keyword>
<comment type="caution">
    <text evidence="2">The sequence shown here is derived from an EMBL/GenBank/DDBJ whole genome shotgun (WGS) entry which is preliminary data.</text>
</comment>
<dbReference type="OMA" id="ERLWHPF"/>
<dbReference type="Proteomes" id="UP000283634">
    <property type="component" value="Unassembled WGS sequence"/>
</dbReference>
<reference evidence="2 3" key="1">
    <citation type="journal article" date="2018" name="BMC Genomics">
        <title>Genomic comparison of Trypanosoma conorhini and Trypanosoma rangeli to Trypanosoma cruzi strains of high and low virulence.</title>
        <authorList>
            <person name="Bradwell K.R."/>
            <person name="Koparde V.N."/>
            <person name="Matveyev A.V."/>
            <person name="Serrano M.G."/>
            <person name="Alves J.M."/>
            <person name="Parikh H."/>
            <person name="Huang B."/>
            <person name="Lee V."/>
            <person name="Espinosa-Alvarez O."/>
            <person name="Ortiz P.A."/>
            <person name="Costa-Martins A.G."/>
            <person name="Teixeira M.M."/>
            <person name="Buck G.A."/>
        </authorList>
    </citation>
    <scope>NUCLEOTIDE SEQUENCE [LARGE SCALE GENOMIC DNA]</scope>
    <source>
        <strain evidence="2 3">AM80</strain>
    </source>
</reference>
<dbReference type="GeneID" id="40326345"/>